<accession>W7IW52</accession>
<accession>A0A8E2X7U2</accession>
<dbReference type="OrthoDB" id="669978at2"/>
<dbReference type="RefSeq" id="WP_035290414.1">
    <property type="nucleotide sequence ID" value="NZ_AYXG01000246.1"/>
</dbReference>
<comment type="caution">
    <text evidence="1">The sequence shown here is derived from an EMBL/GenBank/DDBJ whole genome shotgun (WGS) entry which is preliminary data.</text>
</comment>
<dbReference type="EMBL" id="AYXG01000246">
    <property type="protein sequence ID" value="EWC58234.1"/>
    <property type="molecule type" value="Genomic_DNA"/>
</dbReference>
<evidence type="ECO:0000313" key="2">
    <source>
        <dbReference type="Proteomes" id="UP000019277"/>
    </source>
</evidence>
<sequence length="160" mass="17917">MKLNLVLRELHRAETALARNLRRAAERHRVEHEVHHVALDLAEWSARHVRDLAATARSRGLGLDAHSADRPGLLAPLRTTISELAVHRPEPGLLLLRDLRALHRTTAGLSVDWELLAQAAQAARELDLLALAQRCHPDTLRQLKWTNAMLKVLSPQILIG</sequence>
<evidence type="ECO:0000313" key="1">
    <source>
        <dbReference type="EMBL" id="EWC58234.1"/>
    </source>
</evidence>
<proteinExistence type="predicted"/>
<name>W7IW52_9PSEU</name>
<organism evidence="1 2">
    <name type="scientific">Actinokineospora spheciospongiae</name>
    <dbReference type="NCBI Taxonomy" id="909613"/>
    <lineage>
        <taxon>Bacteria</taxon>
        <taxon>Bacillati</taxon>
        <taxon>Actinomycetota</taxon>
        <taxon>Actinomycetes</taxon>
        <taxon>Pseudonocardiales</taxon>
        <taxon>Pseudonocardiaceae</taxon>
        <taxon>Actinokineospora</taxon>
    </lineage>
</organism>
<gene>
    <name evidence="1" type="ORF">UO65_6495</name>
</gene>
<dbReference type="AlphaFoldDB" id="W7IW52"/>
<keyword evidence="2" id="KW-1185">Reference proteome</keyword>
<protein>
    <submittedName>
        <fullName evidence="1">Uncharacterized protein</fullName>
    </submittedName>
</protein>
<dbReference type="eggNOG" id="ENOG5032110">
    <property type="taxonomic scope" value="Bacteria"/>
</dbReference>
<dbReference type="Proteomes" id="UP000019277">
    <property type="component" value="Unassembled WGS sequence"/>
</dbReference>
<dbReference type="STRING" id="909613.UO65_6495"/>
<dbReference type="PATRIC" id="fig|909613.9.peg.6492"/>
<reference evidence="1 2" key="1">
    <citation type="journal article" date="2014" name="Genome Announc.">
        <title>Draft Genome Sequence of the Antitrypanosomally Active Sponge-Associated Bacterium Actinokineospora sp. Strain EG49.</title>
        <authorList>
            <person name="Harjes J."/>
            <person name="Ryu T."/>
            <person name="Abdelmohsen U.R."/>
            <person name="Moitinho-Silva L."/>
            <person name="Horn H."/>
            <person name="Ravasi T."/>
            <person name="Hentschel U."/>
        </authorList>
    </citation>
    <scope>NUCLEOTIDE SEQUENCE [LARGE SCALE GENOMIC DNA]</scope>
    <source>
        <strain evidence="1 2">EG49</strain>
    </source>
</reference>